<dbReference type="EMBL" id="JACHXP010000002">
    <property type="protein sequence ID" value="MBB3189439.1"/>
    <property type="molecule type" value="Genomic_DNA"/>
</dbReference>
<dbReference type="InterPro" id="IPR007833">
    <property type="entry name" value="Capsule_polysaccharide_synth"/>
</dbReference>
<dbReference type="Proteomes" id="UP000547614">
    <property type="component" value="Unassembled WGS sequence"/>
</dbReference>
<proteinExistence type="predicted"/>
<name>A0A839V7D9_9GAMM</name>
<dbReference type="Pfam" id="PF05159">
    <property type="entry name" value="Capsule_synth"/>
    <property type="match status" value="1"/>
</dbReference>
<dbReference type="RefSeq" id="WP_183324191.1">
    <property type="nucleotide sequence ID" value="NZ_JACHXP010000002.1"/>
</dbReference>
<evidence type="ECO:0008006" key="3">
    <source>
        <dbReference type="Google" id="ProtNLM"/>
    </source>
</evidence>
<keyword evidence="2" id="KW-1185">Reference proteome</keyword>
<sequence length="483" mass="56292">MNILILSNGAPKYHHFFNEIAKKLSQDGHKIVFAVDSTYSVVENRISKVDFPFYNFSDFFKSDGCDFEVLDNYRDFNLNYALLSDFERSEVYGLWGRKRVEYFDNLKSSLLNFFSHIVDRESVDLVIYENVSNTFAYFCWFVCQKCDVKYMGFTPSRIPGRFWLTDDPFSEHKKVDETLDKINEGKIDIPQWLYSWSAEHISSIEEVTPDYMRFNNLGNISLMEKYFNKDKFKKLLFAIQSIKTDGRGSFQRVSPLKMSWLMFLRSYKRKKKAKKLTHYYETPVAGEKYFLYPLHFHPESSTSVLSGAYLNEYEVIRNMAFNLPEGARLYVKDHVSAFGLPSLKFYESLCRLPNVRLLSYSENTKELIKNSSAVATLTSTVGYEALLMGKKVFLFGSVFYQGHKNVVKVSDPKELHSLFGEACLSEPGDHDRDIFMYNVKFLCAYYMNTLKGSLNLMQGSRGARLLVEEVYPEFKMQLKTLFL</sequence>
<dbReference type="AlphaFoldDB" id="A0A839V7D9"/>
<evidence type="ECO:0000313" key="1">
    <source>
        <dbReference type="EMBL" id="MBB3189439.1"/>
    </source>
</evidence>
<protein>
    <recommendedName>
        <fullName evidence="3">Capsule polysaccharide biosynthesis protein</fullName>
    </recommendedName>
</protein>
<reference evidence="1 2" key="1">
    <citation type="submission" date="2020-08" db="EMBL/GenBank/DDBJ databases">
        <title>Genomic Encyclopedia of Type Strains, Phase III (KMG-III): the genomes of soil and plant-associated and newly described type strains.</title>
        <authorList>
            <person name="Whitman W."/>
        </authorList>
    </citation>
    <scope>NUCLEOTIDE SEQUENCE [LARGE SCALE GENOMIC DNA]</scope>
    <source>
        <strain evidence="1 2">CECT 7282</strain>
    </source>
</reference>
<dbReference type="GO" id="GO:0000271">
    <property type="term" value="P:polysaccharide biosynthetic process"/>
    <property type="evidence" value="ECO:0007669"/>
    <property type="project" value="InterPro"/>
</dbReference>
<dbReference type="GO" id="GO:0015774">
    <property type="term" value="P:polysaccharide transport"/>
    <property type="evidence" value="ECO:0007669"/>
    <property type="project" value="InterPro"/>
</dbReference>
<evidence type="ECO:0000313" key="2">
    <source>
        <dbReference type="Proteomes" id="UP000547614"/>
    </source>
</evidence>
<gene>
    <name evidence="1" type="ORF">FHR94_000661</name>
</gene>
<comment type="caution">
    <text evidence="1">The sequence shown here is derived from an EMBL/GenBank/DDBJ whole genome shotgun (WGS) entry which is preliminary data.</text>
</comment>
<organism evidence="1 2">
    <name type="scientific">Halomonas cerina</name>
    <dbReference type="NCBI Taxonomy" id="447424"/>
    <lineage>
        <taxon>Bacteria</taxon>
        <taxon>Pseudomonadati</taxon>
        <taxon>Pseudomonadota</taxon>
        <taxon>Gammaproteobacteria</taxon>
        <taxon>Oceanospirillales</taxon>
        <taxon>Halomonadaceae</taxon>
        <taxon>Halomonas</taxon>
    </lineage>
</organism>
<accession>A0A839V7D9</accession>